<evidence type="ECO:0000256" key="2">
    <source>
        <dbReference type="ARBA" id="ARBA00022801"/>
    </source>
</evidence>
<dbReference type="InterPro" id="IPR040921">
    <property type="entry name" value="Peptidase_S66C"/>
</dbReference>
<evidence type="ECO:0000313" key="6">
    <source>
        <dbReference type="Proteomes" id="UP000503011"/>
    </source>
</evidence>
<dbReference type="AlphaFoldDB" id="A0A6F8YRN7"/>
<dbReference type="InterPro" id="IPR040449">
    <property type="entry name" value="Peptidase_S66_N"/>
</dbReference>
<dbReference type="Gene3D" id="3.50.30.60">
    <property type="entry name" value="LD-carboxypeptidase A C-terminal domain-like"/>
    <property type="match status" value="1"/>
</dbReference>
<keyword evidence="2" id="KW-0378">Hydrolase</keyword>
<name>A0A6F8YRN7_9ACTN</name>
<organism evidence="5 6">
    <name type="scientific">Phytohabitans suffuscus</name>
    <dbReference type="NCBI Taxonomy" id="624315"/>
    <lineage>
        <taxon>Bacteria</taxon>
        <taxon>Bacillati</taxon>
        <taxon>Actinomycetota</taxon>
        <taxon>Actinomycetes</taxon>
        <taxon>Micromonosporales</taxon>
        <taxon>Micromonosporaceae</taxon>
    </lineage>
</organism>
<proteinExistence type="inferred from homology"/>
<dbReference type="Pfam" id="PF02016">
    <property type="entry name" value="Peptidase_S66"/>
    <property type="match status" value="1"/>
</dbReference>
<dbReference type="SUPFAM" id="SSF141986">
    <property type="entry name" value="LD-carboxypeptidase A C-terminal domain-like"/>
    <property type="match status" value="1"/>
</dbReference>
<keyword evidence="5" id="KW-0645">Protease</keyword>
<reference evidence="5 6" key="1">
    <citation type="submission" date="2020-03" db="EMBL/GenBank/DDBJ databases">
        <title>Whole genome shotgun sequence of Phytohabitans suffuscus NBRC 105367.</title>
        <authorList>
            <person name="Komaki H."/>
            <person name="Tamura T."/>
        </authorList>
    </citation>
    <scope>NUCLEOTIDE SEQUENCE [LARGE SCALE GENOMIC DNA]</scope>
    <source>
        <strain evidence="5 6">NBRC 105367</strain>
    </source>
</reference>
<protein>
    <submittedName>
        <fullName evidence="5">LD-carboxypeptidase</fullName>
    </submittedName>
</protein>
<gene>
    <name evidence="5" type="ORF">Psuf_059660</name>
</gene>
<dbReference type="InterPro" id="IPR027461">
    <property type="entry name" value="Carboxypeptidase_A_C_sf"/>
</dbReference>
<evidence type="ECO:0000259" key="4">
    <source>
        <dbReference type="Pfam" id="PF17676"/>
    </source>
</evidence>
<feature type="domain" description="LD-carboxypeptidase N-terminal" evidence="3">
    <location>
        <begin position="17"/>
        <end position="138"/>
    </location>
</feature>
<dbReference type="KEGG" id="psuu:Psuf_059660"/>
<keyword evidence="6" id="KW-1185">Reference proteome</keyword>
<dbReference type="InterPro" id="IPR003507">
    <property type="entry name" value="S66_fam"/>
</dbReference>
<comment type="similarity">
    <text evidence="1">Belongs to the peptidase S66 family.</text>
</comment>
<dbReference type="RefSeq" id="WP_173160194.1">
    <property type="nucleotide sequence ID" value="NZ_AP022871.1"/>
</dbReference>
<evidence type="ECO:0000313" key="5">
    <source>
        <dbReference type="EMBL" id="BCB88653.1"/>
    </source>
</evidence>
<feature type="domain" description="LD-carboxypeptidase C-terminal" evidence="4">
    <location>
        <begin position="211"/>
        <end position="323"/>
    </location>
</feature>
<dbReference type="Gene3D" id="3.40.50.10740">
    <property type="entry name" value="Class I glutamine amidotransferase-like"/>
    <property type="match status" value="1"/>
</dbReference>
<evidence type="ECO:0000259" key="3">
    <source>
        <dbReference type="Pfam" id="PF02016"/>
    </source>
</evidence>
<dbReference type="GO" id="GO:0004180">
    <property type="term" value="F:carboxypeptidase activity"/>
    <property type="evidence" value="ECO:0007669"/>
    <property type="project" value="UniProtKB-KW"/>
</dbReference>
<dbReference type="Pfam" id="PF17676">
    <property type="entry name" value="Peptidase_S66C"/>
    <property type="match status" value="1"/>
</dbReference>
<dbReference type="InterPro" id="IPR029062">
    <property type="entry name" value="Class_I_gatase-like"/>
</dbReference>
<dbReference type="InterPro" id="IPR027478">
    <property type="entry name" value="LdcA_N"/>
</dbReference>
<accession>A0A6F8YRN7</accession>
<reference evidence="5 6" key="2">
    <citation type="submission" date="2020-03" db="EMBL/GenBank/DDBJ databases">
        <authorList>
            <person name="Ichikawa N."/>
            <person name="Kimura A."/>
            <person name="Kitahashi Y."/>
            <person name="Uohara A."/>
        </authorList>
    </citation>
    <scope>NUCLEOTIDE SEQUENCE [LARGE SCALE GENOMIC DNA]</scope>
    <source>
        <strain evidence="5 6">NBRC 105367</strain>
    </source>
</reference>
<dbReference type="Proteomes" id="UP000503011">
    <property type="component" value="Chromosome"/>
</dbReference>
<dbReference type="SUPFAM" id="SSF52317">
    <property type="entry name" value="Class I glutamine amidotransferase-like"/>
    <property type="match status" value="1"/>
</dbReference>
<keyword evidence="5" id="KW-0121">Carboxypeptidase</keyword>
<sequence length="337" mass="36609">MARTVRRPPLLAPGANIRIVNPAWPSMSYAPQRVQRAERALRAMGFEVSYGEHAFDITDDGRSAGIAEHRAGDFMAAFTDPGVDAVMSAGGGATSWELLPLLDAPAIRRNPKPFLGHCENVWLHQYLLYEADLVSYYGAAFMAECGEVGGMFAETAASLYRAVTFEGTLSYQPVPDRTNEYFPWMDPQIEATPRTRSIEGGWHWLAEGLGKGQFVGGEMAYLLRCLDRFTPDLAGTVLFWHVMPNNPAPVASLLKDLADRVDLTALAGMVVGTDPRHEPAEWANLVATTLADVVGPVDYPVLANADIGHTDPVWVLPYGADVVLESGVGLHFAPAAR</sequence>
<dbReference type="EMBL" id="AP022871">
    <property type="protein sequence ID" value="BCB88653.1"/>
    <property type="molecule type" value="Genomic_DNA"/>
</dbReference>
<evidence type="ECO:0000256" key="1">
    <source>
        <dbReference type="ARBA" id="ARBA00010233"/>
    </source>
</evidence>
<dbReference type="PANTHER" id="PTHR30237">
    <property type="entry name" value="MURAMOYLTETRAPEPTIDE CARBOXYPEPTIDASE"/>
    <property type="match status" value="1"/>
</dbReference>